<proteinExistence type="inferred from homology"/>
<dbReference type="GO" id="GO:0000723">
    <property type="term" value="P:telomere maintenance"/>
    <property type="evidence" value="ECO:0007669"/>
    <property type="project" value="InterPro"/>
</dbReference>
<dbReference type="PANTHER" id="PTHR10492:SF94">
    <property type="entry name" value="ATP-DEPENDENT DNA HELICASE"/>
    <property type="match status" value="1"/>
</dbReference>
<dbReference type="GO" id="GO:0006310">
    <property type="term" value="P:DNA recombination"/>
    <property type="evidence" value="ECO:0007669"/>
    <property type="project" value="UniProtKB-KW"/>
</dbReference>
<organism evidence="3 4">
    <name type="scientific">Cannabis sativa</name>
    <name type="common">Hemp</name>
    <name type="synonym">Marijuana</name>
    <dbReference type="NCBI Taxonomy" id="3483"/>
    <lineage>
        <taxon>Eukaryota</taxon>
        <taxon>Viridiplantae</taxon>
        <taxon>Streptophyta</taxon>
        <taxon>Embryophyta</taxon>
        <taxon>Tracheophyta</taxon>
        <taxon>Spermatophyta</taxon>
        <taxon>Magnoliopsida</taxon>
        <taxon>eudicotyledons</taxon>
        <taxon>Gunneridae</taxon>
        <taxon>Pentapetalae</taxon>
        <taxon>rosids</taxon>
        <taxon>fabids</taxon>
        <taxon>Rosales</taxon>
        <taxon>Cannabaceae</taxon>
        <taxon>Cannabis</taxon>
    </lineage>
</organism>
<evidence type="ECO:0000259" key="2">
    <source>
        <dbReference type="Pfam" id="PF05970"/>
    </source>
</evidence>
<protein>
    <recommendedName>
        <fullName evidence="1">ATP-dependent DNA helicase</fullName>
        <ecNumber evidence="1">5.6.2.3</ecNumber>
    </recommendedName>
</protein>
<sequence>MESISSKKCNAFFVDRPGGTGKTYLYKALLANVLSNGVVALATASSGVAASILPGGRTVHSRFKLPLDADGKSTSCVSKQNALAKLLCAVKLIIWDKAPMTRKQHIEALDKML</sequence>
<reference evidence="3" key="1">
    <citation type="submission" date="2018-11" db="EMBL/GenBank/DDBJ databases">
        <authorList>
            <person name="Grassa J C."/>
        </authorList>
    </citation>
    <scope>NUCLEOTIDE SEQUENCE [LARGE SCALE GENOMIC DNA]</scope>
</reference>
<comment type="cofactor">
    <cofactor evidence="1">
        <name>Mg(2+)</name>
        <dbReference type="ChEBI" id="CHEBI:18420"/>
    </cofactor>
</comment>
<dbReference type="PANTHER" id="PTHR10492">
    <property type="match status" value="1"/>
</dbReference>
<reference evidence="3" key="2">
    <citation type="submission" date="2021-03" db="UniProtKB">
        <authorList>
            <consortium name="EnsemblPlants"/>
        </authorList>
    </citation>
    <scope>IDENTIFICATION</scope>
</reference>
<keyword evidence="1" id="KW-0378">Hydrolase</keyword>
<dbReference type="GO" id="GO:0016787">
    <property type="term" value="F:hydrolase activity"/>
    <property type="evidence" value="ECO:0007669"/>
    <property type="project" value="UniProtKB-KW"/>
</dbReference>
<evidence type="ECO:0000313" key="3">
    <source>
        <dbReference type="EnsemblPlants" id="cds.evm.model.09.1685"/>
    </source>
</evidence>
<dbReference type="Proteomes" id="UP000596661">
    <property type="component" value="Chromosome 9"/>
</dbReference>
<dbReference type="GO" id="GO:0006281">
    <property type="term" value="P:DNA repair"/>
    <property type="evidence" value="ECO:0007669"/>
    <property type="project" value="UniProtKB-KW"/>
</dbReference>
<dbReference type="GO" id="GO:0043139">
    <property type="term" value="F:5'-3' DNA helicase activity"/>
    <property type="evidence" value="ECO:0007669"/>
    <property type="project" value="UniProtKB-EC"/>
</dbReference>
<dbReference type="EC" id="5.6.2.3" evidence="1"/>
<dbReference type="SUPFAM" id="SSF52540">
    <property type="entry name" value="P-loop containing nucleoside triphosphate hydrolases"/>
    <property type="match status" value="1"/>
</dbReference>
<evidence type="ECO:0000256" key="1">
    <source>
        <dbReference type="RuleBase" id="RU363044"/>
    </source>
</evidence>
<keyword evidence="1" id="KW-0347">Helicase</keyword>
<dbReference type="InterPro" id="IPR010285">
    <property type="entry name" value="DNA_helicase_pif1-like_DEAD"/>
</dbReference>
<keyword evidence="1" id="KW-0547">Nucleotide-binding</keyword>
<keyword evidence="1" id="KW-0227">DNA damage</keyword>
<keyword evidence="1" id="KW-0067">ATP-binding</keyword>
<feature type="domain" description="DNA helicase Pif1-like DEAD-box helicase" evidence="2">
    <location>
        <begin position="2"/>
        <end position="113"/>
    </location>
</feature>
<dbReference type="InterPro" id="IPR027417">
    <property type="entry name" value="P-loop_NTPase"/>
</dbReference>
<dbReference type="AlphaFoldDB" id="A0A803QF82"/>
<dbReference type="Pfam" id="PF05970">
    <property type="entry name" value="PIF1"/>
    <property type="match status" value="1"/>
</dbReference>
<keyword evidence="4" id="KW-1185">Reference proteome</keyword>
<dbReference type="OMA" id="IRDEMAY"/>
<accession>A0A803QF82</accession>
<evidence type="ECO:0000313" key="4">
    <source>
        <dbReference type="Proteomes" id="UP000596661"/>
    </source>
</evidence>
<comment type="similarity">
    <text evidence="1">Belongs to the helicase family.</text>
</comment>
<keyword evidence="1" id="KW-0233">DNA recombination</keyword>
<name>A0A803QF82_CANSA</name>
<dbReference type="Gene3D" id="3.40.50.300">
    <property type="entry name" value="P-loop containing nucleotide triphosphate hydrolases"/>
    <property type="match status" value="1"/>
</dbReference>
<dbReference type="Gramene" id="evm.model.09.1685">
    <property type="protein sequence ID" value="cds.evm.model.09.1685"/>
    <property type="gene ID" value="evm.TU.09.1685"/>
</dbReference>
<keyword evidence="1" id="KW-0234">DNA repair</keyword>
<comment type="catalytic activity">
    <reaction evidence="1">
        <text>ATP + H2O = ADP + phosphate + H(+)</text>
        <dbReference type="Rhea" id="RHEA:13065"/>
        <dbReference type="ChEBI" id="CHEBI:15377"/>
        <dbReference type="ChEBI" id="CHEBI:15378"/>
        <dbReference type="ChEBI" id="CHEBI:30616"/>
        <dbReference type="ChEBI" id="CHEBI:43474"/>
        <dbReference type="ChEBI" id="CHEBI:456216"/>
        <dbReference type="EC" id="5.6.2.3"/>
    </reaction>
</comment>
<dbReference type="EMBL" id="UZAU01000774">
    <property type="status" value="NOT_ANNOTATED_CDS"/>
    <property type="molecule type" value="Genomic_DNA"/>
</dbReference>
<dbReference type="EnsemblPlants" id="evm.model.09.1685">
    <property type="protein sequence ID" value="cds.evm.model.09.1685"/>
    <property type="gene ID" value="evm.TU.09.1685"/>
</dbReference>
<dbReference type="GO" id="GO:0005524">
    <property type="term" value="F:ATP binding"/>
    <property type="evidence" value="ECO:0007669"/>
    <property type="project" value="UniProtKB-KW"/>
</dbReference>